<dbReference type="RefSeq" id="WP_369790553.1">
    <property type="nucleotide sequence ID" value="NZ_CP165628.1"/>
</dbReference>
<name>A0AB39VUY6_9GAMM</name>
<reference evidence="1" key="1">
    <citation type="submission" date="2024-07" db="EMBL/GenBank/DDBJ databases">
        <authorList>
            <person name="Biller S.J."/>
        </authorList>
    </citation>
    <scope>NUCLEOTIDE SEQUENCE</scope>
    <source>
        <strain evidence="1">WC2420</strain>
    </source>
</reference>
<protein>
    <submittedName>
        <fullName evidence="1">DUF5908 family protein</fullName>
    </submittedName>
</protein>
<evidence type="ECO:0000313" key="1">
    <source>
        <dbReference type="EMBL" id="XDU74375.1"/>
    </source>
</evidence>
<dbReference type="AlphaFoldDB" id="A0AB39VUY6"/>
<proteinExistence type="predicted"/>
<dbReference type="EMBL" id="CP165628">
    <property type="protein sequence ID" value="XDU74375.1"/>
    <property type="molecule type" value="Genomic_DNA"/>
</dbReference>
<accession>A0AB39VUY6</accession>
<gene>
    <name evidence="1" type="ORF">AB3G37_10000</name>
</gene>
<organism evidence="1">
    <name type="scientific">Rouxiella sp. WC2420</name>
    <dbReference type="NCBI Taxonomy" id="3234145"/>
    <lineage>
        <taxon>Bacteria</taxon>
        <taxon>Pseudomonadati</taxon>
        <taxon>Pseudomonadota</taxon>
        <taxon>Gammaproteobacteria</taxon>
        <taxon>Enterobacterales</taxon>
        <taxon>Yersiniaceae</taxon>
        <taxon>Rouxiella</taxon>
    </lineage>
</organism>
<sequence>MIEIRKLTIEARITSESKGQPTGLPAAGGHLNYFDPHQQISEIVQRVIEQLKDQQENR</sequence>